<sequence length="88" mass="9803">MLSSFRCAVVTGGNKGIGHERCRQLASNGILVILTARDKKKGISAVENLKESGLSDVLFHQLDVKGPIRVLFHWQTSLKPDLENWTSW</sequence>
<accession>A0A7J7NQQ6</accession>
<name>A0A7J7NQQ6_9MAGN</name>
<organism evidence="4 5">
    <name type="scientific">Kingdonia uniflora</name>
    <dbReference type="NCBI Taxonomy" id="39325"/>
    <lineage>
        <taxon>Eukaryota</taxon>
        <taxon>Viridiplantae</taxon>
        <taxon>Streptophyta</taxon>
        <taxon>Embryophyta</taxon>
        <taxon>Tracheophyta</taxon>
        <taxon>Spermatophyta</taxon>
        <taxon>Magnoliopsida</taxon>
        <taxon>Ranunculales</taxon>
        <taxon>Circaeasteraceae</taxon>
        <taxon>Kingdonia</taxon>
    </lineage>
</organism>
<evidence type="ECO:0000313" key="5">
    <source>
        <dbReference type="Proteomes" id="UP000541444"/>
    </source>
</evidence>
<dbReference type="SUPFAM" id="SSF51735">
    <property type="entry name" value="NAD(P)-binding Rossmann-fold domains"/>
    <property type="match status" value="1"/>
</dbReference>
<reference evidence="4 5" key="1">
    <citation type="journal article" date="2020" name="IScience">
        <title>Genome Sequencing of the Endangered Kingdonia uniflora (Circaeasteraceae, Ranunculales) Reveals Potential Mechanisms of Evolutionary Specialization.</title>
        <authorList>
            <person name="Sun Y."/>
            <person name="Deng T."/>
            <person name="Zhang A."/>
            <person name="Moore M.J."/>
            <person name="Landis J.B."/>
            <person name="Lin N."/>
            <person name="Zhang H."/>
            <person name="Zhang X."/>
            <person name="Huang J."/>
            <person name="Zhang X."/>
            <person name="Sun H."/>
            <person name="Wang H."/>
        </authorList>
    </citation>
    <scope>NUCLEOTIDE SEQUENCE [LARGE SCALE GENOMIC DNA]</scope>
    <source>
        <strain evidence="4">TB1705</strain>
        <tissue evidence="4">Leaf</tissue>
    </source>
</reference>
<comment type="caution">
    <text evidence="4">The sequence shown here is derived from an EMBL/GenBank/DDBJ whole genome shotgun (WGS) entry which is preliminary data.</text>
</comment>
<proteinExistence type="inferred from homology"/>
<dbReference type="GO" id="GO:0016491">
    <property type="term" value="F:oxidoreductase activity"/>
    <property type="evidence" value="ECO:0007669"/>
    <property type="project" value="UniProtKB-KW"/>
</dbReference>
<dbReference type="GO" id="GO:0016020">
    <property type="term" value="C:membrane"/>
    <property type="evidence" value="ECO:0007669"/>
    <property type="project" value="TreeGrafter"/>
</dbReference>
<dbReference type="Gene3D" id="3.40.50.720">
    <property type="entry name" value="NAD(P)-binding Rossmann-like Domain"/>
    <property type="match status" value="1"/>
</dbReference>
<dbReference type="OrthoDB" id="7289984at2759"/>
<keyword evidence="3" id="KW-0560">Oxidoreductase</keyword>
<dbReference type="Pfam" id="PF00106">
    <property type="entry name" value="adh_short"/>
    <property type="match status" value="1"/>
</dbReference>
<evidence type="ECO:0000256" key="2">
    <source>
        <dbReference type="ARBA" id="ARBA00022857"/>
    </source>
</evidence>
<dbReference type="EMBL" id="JACGCM010000645">
    <property type="protein sequence ID" value="KAF6169525.1"/>
    <property type="molecule type" value="Genomic_DNA"/>
</dbReference>
<dbReference type="PANTHER" id="PTHR43490:SF73">
    <property type="entry name" value="OS07G0685800 PROTEIN"/>
    <property type="match status" value="1"/>
</dbReference>
<gene>
    <name evidence="4" type="ORF">GIB67_014525</name>
</gene>
<dbReference type="AlphaFoldDB" id="A0A7J7NQQ6"/>
<dbReference type="PANTHER" id="PTHR43490">
    <property type="entry name" value="(+)-NEOMENTHOL DEHYDROGENASE"/>
    <property type="match status" value="1"/>
</dbReference>
<keyword evidence="2" id="KW-0521">NADP</keyword>
<evidence type="ECO:0000313" key="4">
    <source>
        <dbReference type="EMBL" id="KAF6169525.1"/>
    </source>
</evidence>
<evidence type="ECO:0000256" key="1">
    <source>
        <dbReference type="ARBA" id="ARBA00006484"/>
    </source>
</evidence>
<comment type="similarity">
    <text evidence="1">Belongs to the short-chain dehydrogenases/reductases (SDR) family.</text>
</comment>
<dbReference type="Proteomes" id="UP000541444">
    <property type="component" value="Unassembled WGS sequence"/>
</dbReference>
<dbReference type="InterPro" id="IPR036291">
    <property type="entry name" value="NAD(P)-bd_dom_sf"/>
</dbReference>
<keyword evidence="5" id="KW-1185">Reference proteome</keyword>
<protein>
    <submittedName>
        <fullName evidence="4">Uncharacterized protein</fullName>
    </submittedName>
</protein>
<evidence type="ECO:0000256" key="3">
    <source>
        <dbReference type="ARBA" id="ARBA00023002"/>
    </source>
</evidence>
<dbReference type="InterPro" id="IPR002347">
    <property type="entry name" value="SDR_fam"/>
</dbReference>